<accession>A0ABV7L2V3</accession>
<name>A0ABV7L2V3_9PROT</name>
<evidence type="ECO:0000259" key="2">
    <source>
        <dbReference type="Pfam" id="PF07007"/>
    </source>
</evidence>
<dbReference type="PANTHER" id="PTHR39176">
    <property type="entry name" value="PERIPLASMIC PROTEIN-RELATED"/>
    <property type="match status" value="1"/>
</dbReference>
<comment type="caution">
    <text evidence="3">The sequence shown here is derived from an EMBL/GenBank/DDBJ whole genome shotgun (WGS) entry which is preliminary data.</text>
</comment>
<evidence type="ECO:0000313" key="3">
    <source>
        <dbReference type="EMBL" id="MFC3228824.1"/>
    </source>
</evidence>
<evidence type="ECO:0000256" key="1">
    <source>
        <dbReference type="SAM" id="SignalP"/>
    </source>
</evidence>
<protein>
    <submittedName>
        <fullName evidence="3">Lysozyme inhibitor LprI family protein</fullName>
    </submittedName>
</protein>
<sequence length="137" mass="14690">MPVPILVLVALLALPLQAAAADDCAAPQTNMQMQDCAGRDYKAADAELNAAYGEVMAKLKAMDAELAKQQAGGGLAAALREAQRAWIQFRDGQCGWEAAFFKGGSMQPLIRTTCLTELTRARTAQLRQTWKSYGAGQ</sequence>
<gene>
    <name evidence="3" type="ORF">ACFOGJ_16385</name>
</gene>
<dbReference type="Gene3D" id="1.20.1270.180">
    <property type="match status" value="1"/>
</dbReference>
<dbReference type="RefSeq" id="WP_379902298.1">
    <property type="nucleotide sequence ID" value="NZ_JBHRTR010000028.1"/>
</dbReference>
<dbReference type="Pfam" id="PF07007">
    <property type="entry name" value="LprI"/>
    <property type="match status" value="1"/>
</dbReference>
<keyword evidence="4" id="KW-1185">Reference proteome</keyword>
<feature type="signal peptide" evidence="1">
    <location>
        <begin position="1"/>
        <end position="20"/>
    </location>
</feature>
<feature type="domain" description="Lysozyme inhibitor LprI-like N-terminal" evidence="2">
    <location>
        <begin position="24"/>
        <end position="126"/>
    </location>
</feature>
<proteinExistence type="predicted"/>
<dbReference type="PANTHER" id="PTHR39176:SF1">
    <property type="entry name" value="PERIPLASMIC PROTEIN"/>
    <property type="match status" value="1"/>
</dbReference>
<dbReference type="EMBL" id="JBHRTR010000028">
    <property type="protein sequence ID" value="MFC3228824.1"/>
    <property type="molecule type" value="Genomic_DNA"/>
</dbReference>
<dbReference type="Proteomes" id="UP001595528">
    <property type="component" value="Unassembled WGS sequence"/>
</dbReference>
<reference evidence="4" key="1">
    <citation type="journal article" date="2019" name="Int. J. Syst. Evol. Microbiol.">
        <title>The Global Catalogue of Microorganisms (GCM) 10K type strain sequencing project: providing services to taxonomists for standard genome sequencing and annotation.</title>
        <authorList>
            <consortium name="The Broad Institute Genomics Platform"/>
            <consortium name="The Broad Institute Genome Sequencing Center for Infectious Disease"/>
            <person name="Wu L."/>
            <person name="Ma J."/>
        </authorList>
    </citation>
    <scope>NUCLEOTIDE SEQUENCE [LARGE SCALE GENOMIC DNA]</scope>
    <source>
        <strain evidence="4">KCTC 42964</strain>
    </source>
</reference>
<organism evidence="3 4">
    <name type="scientific">Marinibaculum pumilum</name>
    <dbReference type="NCBI Taxonomy" id="1766165"/>
    <lineage>
        <taxon>Bacteria</taxon>
        <taxon>Pseudomonadati</taxon>
        <taxon>Pseudomonadota</taxon>
        <taxon>Alphaproteobacteria</taxon>
        <taxon>Rhodospirillales</taxon>
        <taxon>Rhodospirillaceae</taxon>
        <taxon>Marinibaculum</taxon>
    </lineage>
</organism>
<feature type="chain" id="PRO_5046988438" evidence="1">
    <location>
        <begin position="21"/>
        <end position="137"/>
    </location>
</feature>
<evidence type="ECO:0000313" key="4">
    <source>
        <dbReference type="Proteomes" id="UP001595528"/>
    </source>
</evidence>
<keyword evidence="1" id="KW-0732">Signal</keyword>
<dbReference type="InterPro" id="IPR009739">
    <property type="entry name" value="LprI-like_N"/>
</dbReference>